<keyword evidence="3" id="KW-1185">Reference proteome</keyword>
<reference evidence="2" key="2">
    <citation type="submission" date="2020-09" db="EMBL/GenBank/DDBJ databases">
        <authorList>
            <person name="Sun Q."/>
            <person name="Zhou Y."/>
        </authorList>
    </citation>
    <scope>NUCLEOTIDE SEQUENCE</scope>
    <source>
        <strain evidence="2">CGMCC 4.7679</strain>
    </source>
</reference>
<dbReference type="OrthoDB" id="5488434at2"/>
<evidence type="ECO:0000259" key="1">
    <source>
        <dbReference type="Pfam" id="PF06722"/>
    </source>
</evidence>
<dbReference type="InterPro" id="IPR010610">
    <property type="entry name" value="EryCIII-like_C"/>
</dbReference>
<reference evidence="2" key="1">
    <citation type="journal article" date="2014" name="Int. J. Syst. Evol. Microbiol.">
        <title>Complete genome sequence of Corynebacterium casei LMG S-19264T (=DSM 44701T), isolated from a smear-ripened cheese.</title>
        <authorList>
            <consortium name="US DOE Joint Genome Institute (JGI-PGF)"/>
            <person name="Walter F."/>
            <person name="Albersmeier A."/>
            <person name="Kalinowski J."/>
            <person name="Ruckert C."/>
        </authorList>
    </citation>
    <scope>NUCLEOTIDE SEQUENCE</scope>
    <source>
        <strain evidence="2">CGMCC 4.7679</strain>
    </source>
</reference>
<dbReference type="GO" id="GO:0008194">
    <property type="term" value="F:UDP-glycosyltransferase activity"/>
    <property type="evidence" value="ECO:0007669"/>
    <property type="project" value="InterPro"/>
</dbReference>
<dbReference type="RefSeq" id="WP_145935713.1">
    <property type="nucleotide sequence ID" value="NZ_BNAV01000014.1"/>
</dbReference>
<dbReference type="GO" id="GO:0016758">
    <property type="term" value="F:hexosyltransferase activity"/>
    <property type="evidence" value="ECO:0007669"/>
    <property type="project" value="UniProtKB-ARBA"/>
</dbReference>
<proteinExistence type="predicted"/>
<comment type="caution">
    <text evidence="2">The sequence shown here is derived from an EMBL/GenBank/DDBJ whole genome shotgun (WGS) entry which is preliminary data.</text>
</comment>
<dbReference type="CDD" id="cd03784">
    <property type="entry name" value="GT1_Gtf-like"/>
    <property type="match status" value="1"/>
</dbReference>
<sequence length="369" mass="38162">MRVLFTSVPAYGHLLPLLPTAVAARAAGDEVAVSTGASMGATVGDLPFLPAGPEIPELFAEQARRPGAGDPTDATDLAGVTGLFSDTRIDLGFDAALAAAKGFQAEVIVSDVVDLVAPLVAAALGIPWVVHGITVEFPPPMVQSFFDGMTRQAEARGLRVPSRAALLELWPSFLQHDGYRLPDDGIALRPLPYRPPGSAPAPLPRGERPRVLITLGTTADMSIITGKLLASLSALDVEVVVTGAAVPDAPEDVRFVGFTPLADLLEGTDAVVTAGGAGTVIASLSHGIPMVALPTIADQPVLAERAASAGAALVLDPSEAEDRLASALRTVLDDPAPRSAAREVAARIAELPAPEAAWAELHRRLAQER</sequence>
<feature type="domain" description="Erythromycin biosynthesis protein CIII-like C-terminal" evidence="1">
    <location>
        <begin position="227"/>
        <end position="355"/>
    </location>
</feature>
<dbReference type="InterPro" id="IPR050426">
    <property type="entry name" value="Glycosyltransferase_28"/>
</dbReference>
<dbReference type="PANTHER" id="PTHR48050:SF13">
    <property type="entry name" value="STEROL 3-BETA-GLUCOSYLTRANSFERASE UGT80A2"/>
    <property type="match status" value="1"/>
</dbReference>
<dbReference type="Gene3D" id="3.40.50.2000">
    <property type="entry name" value="Glycogen Phosphorylase B"/>
    <property type="match status" value="2"/>
</dbReference>
<dbReference type="GO" id="GO:0017000">
    <property type="term" value="P:antibiotic biosynthetic process"/>
    <property type="evidence" value="ECO:0007669"/>
    <property type="project" value="UniProtKB-ARBA"/>
</dbReference>
<name>A0A8H9J6B9_9PSEU</name>
<evidence type="ECO:0000313" key="2">
    <source>
        <dbReference type="EMBL" id="GHF81264.1"/>
    </source>
</evidence>
<dbReference type="AlphaFoldDB" id="A0A8H9J6B9"/>
<dbReference type="Proteomes" id="UP000658656">
    <property type="component" value="Unassembled WGS sequence"/>
</dbReference>
<dbReference type="InterPro" id="IPR002213">
    <property type="entry name" value="UDP_glucos_trans"/>
</dbReference>
<protein>
    <submittedName>
        <fullName evidence="2">Glycosyl transferase</fullName>
    </submittedName>
</protein>
<organism evidence="2 3">
    <name type="scientific">Amycolatopsis bartoniae</name>
    <dbReference type="NCBI Taxonomy" id="941986"/>
    <lineage>
        <taxon>Bacteria</taxon>
        <taxon>Bacillati</taxon>
        <taxon>Actinomycetota</taxon>
        <taxon>Actinomycetes</taxon>
        <taxon>Pseudonocardiales</taxon>
        <taxon>Pseudonocardiaceae</taxon>
        <taxon>Amycolatopsis</taxon>
    </lineage>
</organism>
<accession>A0A8H9J6B9</accession>
<dbReference type="PANTHER" id="PTHR48050">
    <property type="entry name" value="STEROL 3-BETA-GLUCOSYLTRANSFERASE"/>
    <property type="match status" value="1"/>
</dbReference>
<keyword evidence="2" id="KW-0808">Transferase</keyword>
<evidence type="ECO:0000313" key="3">
    <source>
        <dbReference type="Proteomes" id="UP000658656"/>
    </source>
</evidence>
<gene>
    <name evidence="2" type="ORF">GCM10017566_64310</name>
</gene>
<dbReference type="EMBL" id="BNAV01000014">
    <property type="protein sequence ID" value="GHF81264.1"/>
    <property type="molecule type" value="Genomic_DNA"/>
</dbReference>
<dbReference type="SUPFAM" id="SSF53756">
    <property type="entry name" value="UDP-Glycosyltransferase/glycogen phosphorylase"/>
    <property type="match status" value="1"/>
</dbReference>
<dbReference type="Pfam" id="PF06722">
    <property type="entry name" value="EryCIII-like_C"/>
    <property type="match status" value="1"/>
</dbReference>